<sequence>MQKELDQIYEKIESGYEKVTSNEITKLVEMINLRFTHNDIILNSLSKEELLRNIDYLTRATYELTKKGINRSKHYILSNLYKGSYGLDSKSRKRIFVKQNMMVEDEFDFRNNYISFKFLIHDRNPLLLMRHNYGFGSITNWVEKIVDHIDQHYLQDLGFSVVMDNVSIYYRDAVLGNVPKVYDRVEFTNKIQEPVWTSVEAEWFEAIWNQYSIDENVIKEPLFFSGDLAYSANKKIREIIISAKKKIIIIDPYIDSTIFELLENANKEVSIQIHTSNLQGDSESVYKLFKKERGKIEVSKYKKLHDRYIIVDERNYYLLGASINSFGDKATTLVPIHEPKLKDEILLFCNNIKHEGSSL</sequence>
<organism evidence="1 2">
    <name type="scientific">Candidatus Cohnella colombiensis</name>
    <dbReference type="NCBI Taxonomy" id="3121368"/>
    <lineage>
        <taxon>Bacteria</taxon>
        <taxon>Bacillati</taxon>
        <taxon>Bacillota</taxon>
        <taxon>Bacilli</taxon>
        <taxon>Bacillales</taxon>
        <taxon>Paenibacillaceae</taxon>
        <taxon>Cohnella</taxon>
    </lineage>
</organism>
<keyword evidence="2" id="KW-1185">Reference proteome</keyword>
<dbReference type="EMBL" id="CP119317">
    <property type="protein sequence ID" value="WEK53269.1"/>
    <property type="molecule type" value="Genomic_DNA"/>
</dbReference>
<evidence type="ECO:0000313" key="1">
    <source>
        <dbReference type="EMBL" id="WEK53269.1"/>
    </source>
</evidence>
<reference evidence="1" key="1">
    <citation type="submission" date="2023-03" db="EMBL/GenBank/DDBJ databases">
        <title>Andean soil-derived lignocellulolytic bacterial consortium as a source of novel taxa and putative plastic-active enzymes.</title>
        <authorList>
            <person name="Diaz-Garcia L."/>
            <person name="Chuvochina M."/>
            <person name="Feuerriegel G."/>
            <person name="Bunk B."/>
            <person name="Sproer C."/>
            <person name="Streit W.R."/>
            <person name="Rodriguez L.M."/>
            <person name="Overmann J."/>
            <person name="Jimenez D.J."/>
        </authorList>
    </citation>
    <scope>NUCLEOTIDE SEQUENCE</scope>
    <source>
        <strain evidence="1">MAG 2441</strain>
    </source>
</reference>
<name>A0AA95EUN6_9BACL</name>
<protein>
    <submittedName>
        <fullName evidence="1">Uncharacterized protein</fullName>
    </submittedName>
</protein>
<dbReference type="Gene3D" id="3.30.870.10">
    <property type="entry name" value="Endonuclease Chain A"/>
    <property type="match status" value="1"/>
</dbReference>
<evidence type="ECO:0000313" key="2">
    <source>
        <dbReference type="Proteomes" id="UP001178662"/>
    </source>
</evidence>
<dbReference type="Proteomes" id="UP001178662">
    <property type="component" value="Chromosome"/>
</dbReference>
<gene>
    <name evidence="1" type="ORF">P0Y55_11785</name>
</gene>
<proteinExistence type="predicted"/>
<dbReference type="AlphaFoldDB" id="A0AA95EUN6"/>
<accession>A0AA95EUN6</accession>
<dbReference type="SUPFAM" id="SSF56024">
    <property type="entry name" value="Phospholipase D/nuclease"/>
    <property type="match status" value="1"/>
</dbReference>